<reference evidence="4 5" key="1">
    <citation type="journal article" date="2019" name="Int. J. Syst. Evol. Microbiol.">
        <title>The Global Catalogue of Microorganisms (GCM) 10K type strain sequencing project: providing services to taxonomists for standard genome sequencing and annotation.</title>
        <authorList>
            <consortium name="The Broad Institute Genomics Platform"/>
            <consortium name="The Broad Institute Genome Sequencing Center for Infectious Disease"/>
            <person name="Wu L."/>
            <person name="Ma J."/>
        </authorList>
    </citation>
    <scope>NUCLEOTIDE SEQUENCE [LARGE SCALE GENOMIC DNA]</scope>
    <source>
        <strain evidence="4 5">JCM 16114</strain>
    </source>
</reference>
<dbReference type="CDD" id="cd07043">
    <property type="entry name" value="STAS_anti-anti-sigma_factors"/>
    <property type="match status" value="1"/>
</dbReference>
<gene>
    <name evidence="4" type="primary">mlaB</name>
    <name evidence="4" type="ORF">GCM10009850_042110</name>
</gene>
<dbReference type="PROSITE" id="PS50801">
    <property type="entry name" value="STAS"/>
    <property type="match status" value="1"/>
</dbReference>
<dbReference type="Proteomes" id="UP001499843">
    <property type="component" value="Unassembled WGS sequence"/>
</dbReference>
<evidence type="ECO:0000259" key="3">
    <source>
        <dbReference type="PROSITE" id="PS50801"/>
    </source>
</evidence>
<feature type="domain" description="STAS" evidence="3">
    <location>
        <begin position="4"/>
        <end position="113"/>
    </location>
</feature>
<dbReference type="InterPro" id="IPR003658">
    <property type="entry name" value="Anti-sigma_ant"/>
</dbReference>
<dbReference type="InterPro" id="IPR036513">
    <property type="entry name" value="STAS_dom_sf"/>
</dbReference>
<evidence type="ECO:0000313" key="5">
    <source>
        <dbReference type="Proteomes" id="UP001499843"/>
    </source>
</evidence>
<dbReference type="PANTHER" id="PTHR33495">
    <property type="entry name" value="ANTI-SIGMA FACTOR ANTAGONIST TM_1081-RELATED-RELATED"/>
    <property type="match status" value="1"/>
</dbReference>
<proteinExistence type="inferred from homology"/>
<dbReference type="EMBL" id="BAAAQX010000009">
    <property type="protein sequence ID" value="GAA2208753.1"/>
    <property type="molecule type" value="Genomic_DNA"/>
</dbReference>
<evidence type="ECO:0000256" key="1">
    <source>
        <dbReference type="ARBA" id="ARBA00009013"/>
    </source>
</evidence>
<keyword evidence="5" id="KW-1185">Reference proteome</keyword>
<dbReference type="InterPro" id="IPR058548">
    <property type="entry name" value="MlaB-like_STAS"/>
</dbReference>
<evidence type="ECO:0000256" key="2">
    <source>
        <dbReference type="RuleBase" id="RU003749"/>
    </source>
</evidence>
<comment type="similarity">
    <text evidence="1 2">Belongs to the anti-sigma-factor antagonist family.</text>
</comment>
<comment type="caution">
    <text evidence="4">The sequence shown here is derived from an EMBL/GenBank/DDBJ whole genome shotgun (WGS) entry which is preliminary data.</text>
</comment>
<dbReference type="PANTHER" id="PTHR33495:SF2">
    <property type="entry name" value="ANTI-SIGMA FACTOR ANTAGONIST TM_1081-RELATED"/>
    <property type="match status" value="1"/>
</dbReference>
<dbReference type="NCBIfam" id="TIGR00377">
    <property type="entry name" value="ant_ant_sig"/>
    <property type="match status" value="1"/>
</dbReference>
<name>A0ABN3CH91_9ACTN</name>
<protein>
    <recommendedName>
        <fullName evidence="2">Anti-sigma factor antagonist</fullName>
    </recommendedName>
</protein>
<dbReference type="Pfam" id="PF13466">
    <property type="entry name" value="STAS_2"/>
    <property type="match status" value="1"/>
</dbReference>
<dbReference type="SUPFAM" id="SSF52091">
    <property type="entry name" value="SpoIIaa-like"/>
    <property type="match status" value="1"/>
</dbReference>
<sequence>MAQLTITIKQRSHFSLLGLEGELDRETHTALLEVLDPLLIASRPRIVVDTEELSFCDSHGLWVLVDAQRRAEKRGGALRLIGVQGTLARLLTITQLVDLFPPYSDLAQASSWPHD</sequence>
<dbReference type="RefSeq" id="WP_344477165.1">
    <property type="nucleotide sequence ID" value="NZ_BAAAQX010000009.1"/>
</dbReference>
<organism evidence="4 5">
    <name type="scientific">Nonomuraea monospora</name>
    <dbReference type="NCBI Taxonomy" id="568818"/>
    <lineage>
        <taxon>Bacteria</taxon>
        <taxon>Bacillati</taxon>
        <taxon>Actinomycetota</taxon>
        <taxon>Actinomycetes</taxon>
        <taxon>Streptosporangiales</taxon>
        <taxon>Streptosporangiaceae</taxon>
        <taxon>Nonomuraea</taxon>
    </lineage>
</organism>
<dbReference type="Gene3D" id="3.30.750.24">
    <property type="entry name" value="STAS domain"/>
    <property type="match status" value="1"/>
</dbReference>
<evidence type="ECO:0000313" key="4">
    <source>
        <dbReference type="EMBL" id="GAA2208753.1"/>
    </source>
</evidence>
<dbReference type="InterPro" id="IPR002645">
    <property type="entry name" value="STAS_dom"/>
</dbReference>
<accession>A0ABN3CH91</accession>